<feature type="compositionally biased region" description="Polar residues" evidence="1">
    <location>
        <begin position="19"/>
        <end position="28"/>
    </location>
</feature>
<evidence type="ECO:0000256" key="1">
    <source>
        <dbReference type="SAM" id="MobiDB-lite"/>
    </source>
</evidence>
<sequence>MWVSKGGPCSWEPPPPVHSPQSSGSSKCQPKRHVPLSLRQARAPHRARPDSACAGQDSELPALPPPAGLPSSLSRHTRGSLHNSLPRAASHLRLPCLVC</sequence>
<proteinExistence type="predicted"/>
<dbReference type="Proteomes" id="UP000827986">
    <property type="component" value="Unassembled WGS sequence"/>
</dbReference>
<evidence type="ECO:0000313" key="2">
    <source>
        <dbReference type="EMBL" id="KAH1185102.1"/>
    </source>
</evidence>
<evidence type="ECO:0000313" key="3">
    <source>
        <dbReference type="Proteomes" id="UP000827986"/>
    </source>
</evidence>
<accession>A0A9D3XSN2</accession>
<reference evidence="2" key="1">
    <citation type="submission" date="2021-09" db="EMBL/GenBank/DDBJ databases">
        <title>The genome of Mauremys mutica provides insights into the evolution of semi-aquatic lifestyle.</title>
        <authorList>
            <person name="Gong S."/>
            <person name="Gao Y."/>
        </authorList>
    </citation>
    <scope>NUCLEOTIDE SEQUENCE</scope>
    <source>
        <strain evidence="2">MM-2020</strain>
        <tissue evidence="2">Muscle</tissue>
    </source>
</reference>
<protein>
    <submittedName>
        <fullName evidence="2">Uncharacterized protein</fullName>
    </submittedName>
</protein>
<keyword evidence="3" id="KW-1185">Reference proteome</keyword>
<dbReference type="AlphaFoldDB" id="A0A9D3XSN2"/>
<organism evidence="2 3">
    <name type="scientific">Mauremys mutica</name>
    <name type="common">yellowpond turtle</name>
    <dbReference type="NCBI Taxonomy" id="74926"/>
    <lineage>
        <taxon>Eukaryota</taxon>
        <taxon>Metazoa</taxon>
        <taxon>Chordata</taxon>
        <taxon>Craniata</taxon>
        <taxon>Vertebrata</taxon>
        <taxon>Euteleostomi</taxon>
        <taxon>Archelosauria</taxon>
        <taxon>Testudinata</taxon>
        <taxon>Testudines</taxon>
        <taxon>Cryptodira</taxon>
        <taxon>Durocryptodira</taxon>
        <taxon>Testudinoidea</taxon>
        <taxon>Geoemydidae</taxon>
        <taxon>Geoemydinae</taxon>
        <taxon>Mauremys</taxon>
    </lineage>
</organism>
<gene>
    <name evidence="2" type="ORF">KIL84_013043</name>
</gene>
<comment type="caution">
    <text evidence="2">The sequence shown here is derived from an EMBL/GenBank/DDBJ whole genome shotgun (WGS) entry which is preliminary data.</text>
</comment>
<feature type="region of interest" description="Disordered" evidence="1">
    <location>
        <begin position="1"/>
        <end position="86"/>
    </location>
</feature>
<dbReference type="EMBL" id="JAHDVG010000464">
    <property type="protein sequence ID" value="KAH1185102.1"/>
    <property type="molecule type" value="Genomic_DNA"/>
</dbReference>
<name>A0A9D3XSN2_9SAUR</name>